<evidence type="ECO:0000313" key="14">
    <source>
        <dbReference type="Proteomes" id="UP000070412"/>
    </source>
</evidence>
<dbReference type="OrthoDB" id="2649at2759"/>
<dbReference type="Pfam" id="PF00069">
    <property type="entry name" value="Pkinase"/>
    <property type="match status" value="2"/>
</dbReference>
<dbReference type="PANTHER" id="PTHR47634:SF9">
    <property type="entry name" value="PROTEIN KINASE DOMAIN-CONTAINING PROTEIN-RELATED"/>
    <property type="match status" value="1"/>
</dbReference>
<dbReference type="InterPro" id="IPR000719">
    <property type="entry name" value="Prot_kinase_dom"/>
</dbReference>
<dbReference type="PANTHER" id="PTHR47634">
    <property type="entry name" value="PROTEIN KINASE DOMAIN-CONTAINING PROTEIN-RELATED"/>
    <property type="match status" value="1"/>
</dbReference>
<sequence length="696" mass="80101">MSKKKNHRKRKQRKKTSKIDSLSLKSAESIINGQVQNFSIDTTDSIIDAYQQDPDKSICYPNGSLVLDEPEKNRALDELETTFTDPSVDVLIRTRYNFIDDINVINDTSNSQQSEREIENQFSYPIVDCSNHNCHVDELISENDDVLGNYDRSNGIQLKPIYESALFGANVYNNKLAIDHSNRSDQFKIIKNAELEHCDPISNGSHDPFKSEDQHKTNYQEQEDLVEYKVGGYHPLRIFDVLNGRYSAILKLGWGHFSTVWLCWDMKEQIFVAIKIVKSAHQYTEAAIDEVTLLNKVRKTDPCCNEEIVQMLDSFQMVGINGYHVCMVFEVLGCTLLDPIIKSQYNGIPLENVRTIITQVLRGLHYLHSKCGIIHTDLKPENVLLLGTHEMAQKLAFKALYRIHNNLPLPLSFKSNAPSSQIEAEQKRIKEKYKRKKEKKIAKIPLQSSLVQCMKNVPIPTNHVKHFDDNDEEEFSSCSLIHNHKPVSSGRLYMPGLVYLYDMSYIKYFEGVGYPRFAVDILETAKFWIKEATEESETNPAFDICNVRVKISDLGNACWVDHHYSEEIQTRQYRSPEVILRAGYDTTADIWSVACLAFEMATGDYLFDPRSTNSMTRDEDHLVRMMELLGPLPRDVIFAGKFLKPLFDNYDIYSLLINNHKLPRPVANIFTDFLEFLLDYNPKTRPSAYECLLHPF</sequence>
<dbReference type="GO" id="GO:0000245">
    <property type="term" value="P:spliceosomal complex assembly"/>
    <property type="evidence" value="ECO:0007669"/>
    <property type="project" value="TreeGrafter"/>
</dbReference>
<dbReference type="FunFam" id="1.10.510.10:FF:000275">
    <property type="entry name" value="SRSF protein kinase 2 isoform X3"/>
    <property type="match status" value="1"/>
</dbReference>
<dbReference type="EC" id="2.7.11.1" evidence="1"/>
<comment type="catalytic activity">
    <reaction evidence="8">
        <text>L-seryl-[protein] + ATP = O-phospho-L-seryl-[protein] + ADP + H(+)</text>
        <dbReference type="Rhea" id="RHEA:17989"/>
        <dbReference type="Rhea" id="RHEA-COMP:9863"/>
        <dbReference type="Rhea" id="RHEA-COMP:11604"/>
        <dbReference type="ChEBI" id="CHEBI:15378"/>
        <dbReference type="ChEBI" id="CHEBI:29999"/>
        <dbReference type="ChEBI" id="CHEBI:30616"/>
        <dbReference type="ChEBI" id="CHEBI:83421"/>
        <dbReference type="ChEBI" id="CHEBI:456216"/>
        <dbReference type="EC" id="2.7.11.1"/>
    </reaction>
</comment>
<dbReference type="SUPFAM" id="SSF56112">
    <property type="entry name" value="Protein kinase-like (PK-like)"/>
    <property type="match status" value="1"/>
</dbReference>
<feature type="compositionally biased region" description="Basic residues" evidence="10">
    <location>
        <begin position="1"/>
        <end position="16"/>
    </location>
</feature>
<evidence type="ECO:0000256" key="6">
    <source>
        <dbReference type="ARBA" id="ARBA00022840"/>
    </source>
</evidence>
<dbReference type="InterPro" id="IPR017441">
    <property type="entry name" value="Protein_kinase_ATP_BS"/>
</dbReference>
<proteinExistence type="predicted"/>
<gene>
    <name evidence="12" type="ORF">SSS_8562</name>
</gene>
<dbReference type="PROSITE" id="PS50011">
    <property type="entry name" value="PROTEIN_KINASE_DOM"/>
    <property type="match status" value="1"/>
</dbReference>
<dbReference type="PROSITE" id="PS00107">
    <property type="entry name" value="PROTEIN_KINASE_ATP"/>
    <property type="match status" value="1"/>
</dbReference>
<dbReference type="Gene3D" id="3.30.200.20">
    <property type="entry name" value="Phosphorylase Kinase, domain 1"/>
    <property type="match status" value="1"/>
</dbReference>
<dbReference type="EnsemblMetazoa" id="SSS_8562s_mrna">
    <property type="protein sequence ID" value="KAF7496679.1"/>
    <property type="gene ID" value="SSS_8562"/>
</dbReference>
<evidence type="ECO:0000256" key="8">
    <source>
        <dbReference type="ARBA" id="ARBA00048679"/>
    </source>
</evidence>
<feature type="domain" description="Protein kinase" evidence="11">
    <location>
        <begin position="246"/>
        <end position="696"/>
    </location>
</feature>
<evidence type="ECO:0000256" key="5">
    <source>
        <dbReference type="ARBA" id="ARBA00022777"/>
    </source>
</evidence>
<dbReference type="GO" id="GO:0050684">
    <property type="term" value="P:regulation of mRNA processing"/>
    <property type="evidence" value="ECO:0007669"/>
    <property type="project" value="TreeGrafter"/>
</dbReference>
<feature type="region of interest" description="Disordered" evidence="10">
    <location>
        <begin position="1"/>
        <end position="21"/>
    </location>
</feature>
<evidence type="ECO:0000313" key="13">
    <source>
        <dbReference type="EnsemblMetazoa" id="KAF7496679.1"/>
    </source>
</evidence>
<evidence type="ECO:0000256" key="7">
    <source>
        <dbReference type="ARBA" id="ARBA00047899"/>
    </source>
</evidence>
<reference evidence="14" key="1">
    <citation type="journal article" date="2020" name="PLoS Negl. Trop. Dis.">
        <title>High-quality nuclear genome for Sarcoptes scabiei-A critical resource for a neglected parasite.</title>
        <authorList>
            <person name="Korhonen P.K."/>
            <person name="Gasser R.B."/>
            <person name="Ma G."/>
            <person name="Wang T."/>
            <person name="Stroehlein A.J."/>
            <person name="Young N.D."/>
            <person name="Ang C.S."/>
            <person name="Fernando D.D."/>
            <person name="Lu H.C."/>
            <person name="Taylor S."/>
            <person name="Reynolds S.L."/>
            <person name="Mofiz E."/>
            <person name="Najaraj S.H."/>
            <person name="Gowda H."/>
            <person name="Madugundu A."/>
            <person name="Renuse S."/>
            <person name="Holt D."/>
            <person name="Pandey A."/>
            <person name="Papenfuss A.T."/>
            <person name="Fischer K."/>
        </authorList>
    </citation>
    <scope>NUCLEOTIDE SEQUENCE [LARGE SCALE GENOMIC DNA]</scope>
</reference>
<keyword evidence="14" id="KW-1185">Reference proteome</keyword>
<dbReference type="InterPro" id="IPR008271">
    <property type="entry name" value="Ser/Thr_kinase_AS"/>
</dbReference>
<feature type="binding site" evidence="9">
    <location>
        <position position="275"/>
    </location>
    <ligand>
        <name>ATP</name>
        <dbReference type="ChEBI" id="CHEBI:30616"/>
    </ligand>
</feature>
<evidence type="ECO:0000256" key="3">
    <source>
        <dbReference type="ARBA" id="ARBA00022679"/>
    </source>
</evidence>
<evidence type="ECO:0000256" key="1">
    <source>
        <dbReference type="ARBA" id="ARBA00012513"/>
    </source>
</evidence>
<dbReference type="GO" id="GO:0005634">
    <property type="term" value="C:nucleus"/>
    <property type="evidence" value="ECO:0007669"/>
    <property type="project" value="TreeGrafter"/>
</dbReference>
<protein>
    <recommendedName>
        <fullName evidence="1">non-specific serine/threonine protein kinase</fullName>
        <ecNumber evidence="1">2.7.11.1</ecNumber>
    </recommendedName>
</protein>
<evidence type="ECO:0000256" key="4">
    <source>
        <dbReference type="ARBA" id="ARBA00022741"/>
    </source>
</evidence>
<reference evidence="13" key="3">
    <citation type="submission" date="2022-06" db="UniProtKB">
        <authorList>
            <consortium name="EnsemblMetazoa"/>
        </authorList>
    </citation>
    <scope>IDENTIFICATION</scope>
</reference>
<keyword evidence="2" id="KW-0723">Serine/threonine-protein kinase</keyword>
<dbReference type="GO" id="GO:0005524">
    <property type="term" value="F:ATP binding"/>
    <property type="evidence" value="ECO:0007669"/>
    <property type="project" value="UniProtKB-UniRule"/>
</dbReference>
<dbReference type="Gene3D" id="1.10.510.10">
    <property type="entry name" value="Transferase(Phosphotransferase) domain 1"/>
    <property type="match status" value="1"/>
</dbReference>
<name>A0A834VI97_SARSC</name>
<evidence type="ECO:0000256" key="9">
    <source>
        <dbReference type="PROSITE-ProRule" id="PRU10141"/>
    </source>
</evidence>
<keyword evidence="4 9" id="KW-0547">Nucleotide-binding</keyword>
<organism evidence="12">
    <name type="scientific">Sarcoptes scabiei</name>
    <name type="common">Itch mite</name>
    <name type="synonym">Acarus scabiei</name>
    <dbReference type="NCBI Taxonomy" id="52283"/>
    <lineage>
        <taxon>Eukaryota</taxon>
        <taxon>Metazoa</taxon>
        <taxon>Ecdysozoa</taxon>
        <taxon>Arthropoda</taxon>
        <taxon>Chelicerata</taxon>
        <taxon>Arachnida</taxon>
        <taxon>Acari</taxon>
        <taxon>Acariformes</taxon>
        <taxon>Sarcoptiformes</taxon>
        <taxon>Astigmata</taxon>
        <taxon>Psoroptidia</taxon>
        <taxon>Sarcoptoidea</taxon>
        <taxon>Sarcoptidae</taxon>
        <taxon>Sarcoptinae</taxon>
        <taxon>Sarcoptes</taxon>
    </lineage>
</organism>
<dbReference type="EMBL" id="WVUK01000002">
    <property type="protein sequence ID" value="KAF7496679.1"/>
    <property type="molecule type" value="Genomic_DNA"/>
</dbReference>
<dbReference type="InterPro" id="IPR011009">
    <property type="entry name" value="Kinase-like_dom_sf"/>
</dbReference>
<dbReference type="PROSITE" id="PS00108">
    <property type="entry name" value="PROTEIN_KINASE_ST"/>
    <property type="match status" value="1"/>
</dbReference>
<evidence type="ECO:0000256" key="2">
    <source>
        <dbReference type="ARBA" id="ARBA00022527"/>
    </source>
</evidence>
<dbReference type="GO" id="GO:0004674">
    <property type="term" value="F:protein serine/threonine kinase activity"/>
    <property type="evidence" value="ECO:0007669"/>
    <property type="project" value="UniProtKB-KW"/>
</dbReference>
<accession>A0A834VI97</accession>
<dbReference type="InterPro" id="IPR051334">
    <property type="entry name" value="SRPK"/>
</dbReference>
<keyword evidence="3" id="KW-0808">Transferase</keyword>
<dbReference type="Proteomes" id="UP000070412">
    <property type="component" value="Unassembled WGS sequence"/>
</dbReference>
<dbReference type="GO" id="GO:0005737">
    <property type="term" value="C:cytoplasm"/>
    <property type="evidence" value="ECO:0007669"/>
    <property type="project" value="TreeGrafter"/>
</dbReference>
<reference evidence="12" key="2">
    <citation type="submission" date="2020-01" db="EMBL/GenBank/DDBJ databases">
        <authorList>
            <person name="Korhonen P.K.K."/>
            <person name="Guangxu M.G."/>
            <person name="Wang T.W."/>
            <person name="Stroehlein A.J.S."/>
            <person name="Young N.D."/>
            <person name="Ang C.-S.A."/>
            <person name="Fernando D.W.F."/>
            <person name="Lu H.L."/>
            <person name="Taylor S.T."/>
            <person name="Ehtesham M.E.M."/>
            <person name="Najaraj S.H.N."/>
            <person name="Harsha G.H.G."/>
            <person name="Madugundu A.M."/>
            <person name="Renuse S.R."/>
            <person name="Holt D.H."/>
            <person name="Pandey A.P."/>
            <person name="Papenfuss A.P."/>
            <person name="Gasser R.B.G."/>
            <person name="Fischer K.F."/>
        </authorList>
    </citation>
    <scope>NUCLEOTIDE SEQUENCE</scope>
    <source>
        <strain evidence="12">SSS_KF_BRIS2020</strain>
    </source>
</reference>
<evidence type="ECO:0000256" key="10">
    <source>
        <dbReference type="SAM" id="MobiDB-lite"/>
    </source>
</evidence>
<dbReference type="SMART" id="SM00220">
    <property type="entry name" value="S_TKc"/>
    <property type="match status" value="1"/>
</dbReference>
<dbReference type="AlphaFoldDB" id="A0A834VI97"/>
<keyword evidence="6 9" id="KW-0067">ATP-binding</keyword>
<keyword evidence="5 12" id="KW-0418">Kinase</keyword>
<evidence type="ECO:0000259" key="11">
    <source>
        <dbReference type="PROSITE" id="PS50011"/>
    </source>
</evidence>
<dbReference type="FunFam" id="3.30.200.20:FF:000770">
    <property type="entry name" value="SRSF protein kinase 2"/>
    <property type="match status" value="1"/>
</dbReference>
<evidence type="ECO:0000313" key="12">
    <source>
        <dbReference type="EMBL" id="KAF7496679.1"/>
    </source>
</evidence>
<comment type="catalytic activity">
    <reaction evidence="7">
        <text>L-threonyl-[protein] + ATP = O-phospho-L-threonyl-[protein] + ADP + H(+)</text>
        <dbReference type="Rhea" id="RHEA:46608"/>
        <dbReference type="Rhea" id="RHEA-COMP:11060"/>
        <dbReference type="Rhea" id="RHEA-COMP:11605"/>
        <dbReference type="ChEBI" id="CHEBI:15378"/>
        <dbReference type="ChEBI" id="CHEBI:30013"/>
        <dbReference type="ChEBI" id="CHEBI:30616"/>
        <dbReference type="ChEBI" id="CHEBI:61977"/>
        <dbReference type="ChEBI" id="CHEBI:456216"/>
        <dbReference type="EC" id="2.7.11.1"/>
    </reaction>
</comment>